<evidence type="ECO:0000259" key="2">
    <source>
        <dbReference type="PROSITE" id="PS50937"/>
    </source>
</evidence>
<dbReference type="InterPro" id="IPR009061">
    <property type="entry name" value="DNA-bd_dom_put_sf"/>
</dbReference>
<dbReference type="PROSITE" id="PS50937">
    <property type="entry name" value="HTH_MERR_2"/>
    <property type="match status" value="1"/>
</dbReference>
<accession>A0ABQ2KPE9</accession>
<dbReference type="RefSeq" id="WP_188718702.1">
    <property type="nucleotide sequence ID" value="NZ_BAABBD010000004.1"/>
</dbReference>
<dbReference type="PANTHER" id="PTHR30204:SF93">
    <property type="entry name" value="HTH MERR-TYPE DOMAIN-CONTAINING PROTEIN"/>
    <property type="match status" value="1"/>
</dbReference>
<keyword evidence="4" id="KW-1185">Reference proteome</keyword>
<dbReference type="SMART" id="SM00422">
    <property type="entry name" value="HTH_MERR"/>
    <property type="match status" value="1"/>
</dbReference>
<reference evidence="4" key="1">
    <citation type="journal article" date="2019" name="Int. J. Syst. Evol. Microbiol.">
        <title>The Global Catalogue of Microorganisms (GCM) 10K type strain sequencing project: providing services to taxonomists for standard genome sequencing and annotation.</title>
        <authorList>
            <consortium name="The Broad Institute Genomics Platform"/>
            <consortium name="The Broad Institute Genome Sequencing Center for Infectious Disease"/>
            <person name="Wu L."/>
            <person name="Ma J."/>
        </authorList>
    </citation>
    <scope>NUCLEOTIDE SEQUENCE [LARGE SCALE GENOMIC DNA]</scope>
    <source>
        <strain evidence="4">CGMCC 1.6960</strain>
    </source>
</reference>
<protein>
    <submittedName>
        <fullName evidence="3">Transcriptional regulator, MerR family protein</fullName>
    </submittedName>
</protein>
<keyword evidence="1" id="KW-0238">DNA-binding</keyword>
<sequence>MPWSTRELAELAGTTVNTVRHYHQLQLLPEPERRVNGYKQYGVGHLVQLLRIRRLVDLGVPLGQIEALSTGGAEAPDALRAVDDDLAQRIEHLQQAREDIRAILDGSAPADGPRGFEAVASRLSVADSSILHIYSQLYDEDALADLRTMVEQDIESEIESAFQSLAPETDEAARIALAEQMAPGLAQHLVDYPWLNDPTSRLSKSEGVTQATFVEAVVELYNEAQLEVLGRASVLARALLAERGIVLPEPRLPGAVPDPS</sequence>
<feature type="domain" description="HTH merR-type" evidence="2">
    <location>
        <begin position="1"/>
        <end position="71"/>
    </location>
</feature>
<dbReference type="EMBL" id="BMLM01000002">
    <property type="protein sequence ID" value="GGN89274.1"/>
    <property type="molecule type" value="Genomic_DNA"/>
</dbReference>
<evidence type="ECO:0000313" key="4">
    <source>
        <dbReference type="Proteomes" id="UP000626982"/>
    </source>
</evidence>
<gene>
    <name evidence="3" type="ORF">GCM10010968_25770</name>
</gene>
<dbReference type="CDD" id="cd00592">
    <property type="entry name" value="HTH_MerR-like"/>
    <property type="match status" value="1"/>
</dbReference>
<comment type="caution">
    <text evidence="3">The sequence shown here is derived from an EMBL/GenBank/DDBJ whole genome shotgun (WGS) entry which is preliminary data.</text>
</comment>
<dbReference type="PANTHER" id="PTHR30204">
    <property type="entry name" value="REDOX-CYCLING DRUG-SENSING TRANSCRIPTIONAL ACTIVATOR SOXR"/>
    <property type="match status" value="1"/>
</dbReference>
<proteinExistence type="predicted"/>
<dbReference type="Pfam" id="PF13411">
    <property type="entry name" value="MerR_1"/>
    <property type="match status" value="1"/>
</dbReference>
<name>A0ABQ2KPE9_9MICO</name>
<organism evidence="3 4">
    <name type="scientific">Agrococcus terreus</name>
    <dbReference type="NCBI Taxonomy" id="574649"/>
    <lineage>
        <taxon>Bacteria</taxon>
        <taxon>Bacillati</taxon>
        <taxon>Actinomycetota</taxon>
        <taxon>Actinomycetes</taxon>
        <taxon>Micrococcales</taxon>
        <taxon>Microbacteriaceae</taxon>
        <taxon>Agrococcus</taxon>
    </lineage>
</organism>
<dbReference type="InterPro" id="IPR000551">
    <property type="entry name" value="MerR-type_HTH_dom"/>
</dbReference>
<dbReference type="Proteomes" id="UP000626982">
    <property type="component" value="Unassembled WGS sequence"/>
</dbReference>
<dbReference type="InterPro" id="IPR047057">
    <property type="entry name" value="MerR_fam"/>
</dbReference>
<dbReference type="Gene3D" id="1.10.1660.10">
    <property type="match status" value="1"/>
</dbReference>
<dbReference type="SUPFAM" id="SSF46955">
    <property type="entry name" value="Putative DNA-binding domain"/>
    <property type="match status" value="1"/>
</dbReference>
<evidence type="ECO:0000256" key="1">
    <source>
        <dbReference type="ARBA" id="ARBA00023125"/>
    </source>
</evidence>
<evidence type="ECO:0000313" key="3">
    <source>
        <dbReference type="EMBL" id="GGN89274.1"/>
    </source>
</evidence>